<dbReference type="GO" id="GO:0005829">
    <property type="term" value="C:cytosol"/>
    <property type="evidence" value="ECO:0007669"/>
    <property type="project" value="TreeGrafter"/>
</dbReference>
<dbReference type="InterPro" id="IPR036388">
    <property type="entry name" value="WH-like_DNA-bd_sf"/>
</dbReference>
<dbReference type="PANTHER" id="PTHR24567">
    <property type="entry name" value="CRP FAMILY TRANSCRIPTIONAL REGULATORY PROTEIN"/>
    <property type="match status" value="1"/>
</dbReference>
<keyword evidence="2" id="KW-0238">DNA-binding</keyword>
<evidence type="ECO:0000256" key="3">
    <source>
        <dbReference type="ARBA" id="ARBA00023163"/>
    </source>
</evidence>
<evidence type="ECO:0000256" key="1">
    <source>
        <dbReference type="ARBA" id="ARBA00023015"/>
    </source>
</evidence>
<dbReference type="Proteomes" id="UP000036449">
    <property type="component" value="Unassembled WGS sequence"/>
</dbReference>
<sequence>MPHHLIRKLDRSAGLSANDKDALTRLVRETAWFNTDQDLIDEGDTLRQVSVILNGWACCYKQLADGRRQIIAYLLPGDVCSTPLVFPNLVDYSVRALTPVRTARIDGQDMLSTMERSAGIARAFWLDTLATAAIQREWTANVGLRTARERIAHLFCEIVTRLHAVGLADQDSCTLPLTQEDLGEAVGLSAVHVNRTLQDLRASGLITLKRQQLTIPDFAALRSVAHFDDSYLCRRAGPVFDANRVPASQRLDVERVGPRMLA</sequence>
<dbReference type="SUPFAM" id="SSF51206">
    <property type="entry name" value="cAMP-binding domain-like"/>
    <property type="match status" value="1"/>
</dbReference>
<evidence type="ECO:0000313" key="6">
    <source>
        <dbReference type="Proteomes" id="UP000036449"/>
    </source>
</evidence>
<protein>
    <recommendedName>
        <fullName evidence="4">HTH crp-type domain-containing protein</fullName>
    </recommendedName>
</protein>
<dbReference type="GO" id="GO:0003700">
    <property type="term" value="F:DNA-binding transcription factor activity"/>
    <property type="evidence" value="ECO:0007669"/>
    <property type="project" value="TreeGrafter"/>
</dbReference>
<dbReference type="SMART" id="SM00419">
    <property type="entry name" value="HTH_CRP"/>
    <property type="match status" value="1"/>
</dbReference>
<keyword evidence="3" id="KW-0804">Transcription</keyword>
<dbReference type="Gene3D" id="1.10.10.10">
    <property type="entry name" value="Winged helix-like DNA-binding domain superfamily/Winged helix DNA-binding domain"/>
    <property type="match status" value="1"/>
</dbReference>
<dbReference type="SMART" id="SM00100">
    <property type="entry name" value="cNMP"/>
    <property type="match status" value="1"/>
</dbReference>
<dbReference type="InterPro" id="IPR014710">
    <property type="entry name" value="RmlC-like_jellyroll"/>
</dbReference>
<dbReference type="SUPFAM" id="SSF46785">
    <property type="entry name" value="Winged helix' DNA-binding domain"/>
    <property type="match status" value="1"/>
</dbReference>
<keyword evidence="1" id="KW-0805">Transcription regulation</keyword>
<dbReference type="GO" id="GO:0003677">
    <property type="term" value="F:DNA binding"/>
    <property type="evidence" value="ECO:0007669"/>
    <property type="project" value="UniProtKB-KW"/>
</dbReference>
<evidence type="ECO:0000256" key="2">
    <source>
        <dbReference type="ARBA" id="ARBA00023125"/>
    </source>
</evidence>
<dbReference type="PATRIC" id="fig|1187852.3.peg.6382"/>
<accession>A0A0J6T6Y5</accession>
<dbReference type="Pfam" id="PF13545">
    <property type="entry name" value="HTH_Crp_2"/>
    <property type="match status" value="1"/>
</dbReference>
<reference evidence="5 6" key="1">
    <citation type="submission" date="2015-03" db="EMBL/GenBank/DDBJ databases">
        <title>Genome sequencing of Methylobacterium tarhaniae DSM 25844.</title>
        <authorList>
            <person name="Chaudhry V."/>
            <person name="Patil P.B."/>
        </authorList>
    </citation>
    <scope>NUCLEOTIDE SEQUENCE [LARGE SCALE GENOMIC DNA]</scope>
    <source>
        <strain evidence="5 6">DSM 25844</strain>
    </source>
</reference>
<keyword evidence="6" id="KW-1185">Reference proteome</keyword>
<proteinExistence type="predicted"/>
<dbReference type="Pfam" id="PF00027">
    <property type="entry name" value="cNMP_binding"/>
    <property type="match status" value="1"/>
</dbReference>
<dbReference type="EMBL" id="LABZ01000078">
    <property type="protein sequence ID" value="KMO41734.1"/>
    <property type="molecule type" value="Genomic_DNA"/>
</dbReference>
<dbReference type="CDD" id="cd00038">
    <property type="entry name" value="CAP_ED"/>
    <property type="match status" value="1"/>
</dbReference>
<dbReference type="PROSITE" id="PS51063">
    <property type="entry name" value="HTH_CRP_2"/>
    <property type="match status" value="1"/>
</dbReference>
<gene>
    <name evidence="5" type="ORF">VQ03_12230</name>
</gene>
<dbReference type="InterPro" id="IPR036390">
    <property type="entry name" value="WH_DNA-bd_sf"/>
</dbReference>
<feature type="domain" description="HTH crp-type" evidence="4">
    <location>
        <begin position="145"/>
        <end position="219"/>
    </location>
</feature>
<dbReference type="Gene3D" id="2.60.120.10">
    <property type="entry name" value="Jelly Rolls"/>
    <property type="match status" value="1"/>
</dbReference>
<dbReference type="PANTHER" id="PTHR24567:SF68">
    <property type="entry name" value="DNA-BINDING TRANSCRIPTIONAL DUAL REGULATOR CRP"/>
    <property type="match status" value="1"/>
</dbReference>
<name>A0A0J6T6Y5_9HYPH</name>
<dbReference type="AlphaFoldDB" id="A0A0J6T6Y5"/>
<dbReference type="InterPro" id="IPR018490">
    <property type="entry name" value="cNMP-bd_dom_sf"/>
</dbReference>
<dbReference type="InterPro" id="IPR000595">
    <property type="entry name" value="cNMP-bd_dom"/>
</dbReference>
<dbReference type="RefSeq" id="WP_048451147.1">
    <property type="nucleotide sequence ID" value="NZ_JBNNPJ010000096.1"/>
</dbReference>
<evidence type="ECO:0000313" key="5">
    <source>
        <dbReference type="EMBL" id="KMO41734.1"/>
    </source>
</evidence>
<dbReference type="InterPro" id="IPR050397">
    <property type="entry name" value="Env_Response_Regulators"/>
</dbReference>
<comment type="caution">
    <text evidence="5">The sequence shown here is derived from an EMBL/GenBank/DDBJ whole genome shotgun (WGS) entry which is preliminary data.</text>
</comment>
<dbReference type="InterPro" id="IPR012318">
    <property type="entry name" value="HTH_CRP"/>
</dbReference>
<organism evidence="5 6">
    <name type="scientific">Methylobacterium tarhaniae</name>
    <dbReference type="NCBI Taxonomy" id="1187852"/>
    <lineage>
        <taxon>Bacteria</taxon>
        <taxon>Pseudomonadati</taxon>
        <taxon>Pseudomonadota</taxon>
        <taxon>Alphaproteobacteria</taxon>
        <taxon>Hyphomicrobiales</taxon>
        <taxon>Methylobacteriaceae</taxon>
        <taxon>Methylobacterium</taxon>
    </lineage>
</organism>
<evidence type="ECO:0000259" key="4">
    <source>
        <dbReference type="PROSITE" id="PS51063"/>
    </source>
</evidence>